<dbReference type="InterPro" id="IPR000109">
    <property type="entry name" value="POT_fam"/>
</dbReference>
<evidence type="ECO:0000256" key="1">
    <source>
        <dbReference type="ARBA" id="ARBA00004141"/>
    </source>
</evidence>
<dbReference type="PROSITE" id="PS01023">
    <property type="entry name" value="PTR2_2"/>
    <property type="match status" value="1"/>
</dbReference>
<feature type="transmembrane region" description="Helical" evidence="9">
    <location>
        <begin position="349"/>
        <end position="367"/>
    </location>
</feature>
<protein>
    <submittedName>
        <fullName evidence="10">Peptide transporter-like protein PTR2</fullName>
    </submittedName>
</protein>
<dbReference type="Proteomes" id="UP000244855">
    <property type="component" value="Unassembled WGS sequence"/>
</dbReference>
<comment type="subcellular location">
    <subcellularLocation>
        <location evidence="1 7">Membrane</location>
        <topology evidence="1 7">Multi-pass membrane protein</topology>
    </subcellularLocation>
</comment>
<feature type="transmembrane region" description="Helical" evidence="9">
    <location>
        <begin position="422"/>
        <end position="441"/>
    </location>
</feature>
<keyword evidence="5 9" id="KW-1133">Transmembrane helix</keyword>
<feature type="transmembrane region" description="Helical" evidence="9">
    <location>
        <begin position="265"/>
        <end position="284"/>
    </location>
</feature>
<evidence type="ECO:0000313" key="11">
    <source>
        <dbReference type="Proteomes" id="UP000244855"/>
    </source>
</evidence>
<dbReference type="OrthoDB" id="8904098at2759"/>
<evidence type="ECO:0000256" key="6">
    <source>
        <dbReference type="ARBA" id="ARBA00023136"/>
    </source>
</evidence>
<evidence type="ECO:0000313" key="10">
    <source>
        <dbReference type="EMBL" id="PVI02205.1"/>
    </source>
</evidence>
<feature type="region of interest" description="Disordered" evidence="8">
    <location>
        <begin position="580"/>
        <end position="602"/>
    </location>
</feature>
<accession>A0A2V1DYB6</accession>
<feature type="transmembrane region" description="Helical" evidence="9">
    <location>
        <begin position="541"/>
        <end position="562"/>
    </location>
</feature>
<feature type="transmembrane region" description="Helical" evidence="9">
    <location>
        <begin position="482"/>
        <end position="502"/>
    </location>
</feature>
<proteinExistence type="inferred from homology"/>
<dbReference type="GO" id="GO:0005886">
    <property type="term" value="C:plasma membrane"/>
    <property type="evidence" value="ECO:0007669"/>
    <property type="project" value="UniProtKB-ARBA"/>
</dbReference>
<evidence type="ECO:0000256" key="4">
    <source>
        <dbReference type="ARBA" id="ARBA00022692"/>
    </source>
</evidence>
<gene>
    <name evidence="10" type="ORF">DM02DRAFT_613166</name>
</gene>
<feature type="transmembrane region" description="Helical" evidence="9">
    <location>
        <begin position="387"/>
        <end position="410"/>
    </location>
</feature>
<dbReference type="SUPFAM" id="SSF103473">
    <property type="entry name" value="MFS general substrate transporter"/>
    <property type="match status" value="1"/>
</dbReference>
<evidence type="ECO:0000256" key="9">
    <source>
        <dbReference type="SAM" id="Phobius"/>
    </source>
</evidence>
<dbReference type="Gene3D" id="1.20.1250.20">
    <property type="entry name" value="MFS general substrate transporter like domains"/>
    <property type="match status" value="1"/>
</dbReference>
<dbReference type="InterPro" id="IPR036259">
    <property type="entry name" value="MFS_trans_sf"/>
</dbReference>
<dbReference type="Pfam" id="PF00854">
    <property type="entry name" value="PTR2"/>
    <property type="match status" value="1"/>
</dbReference>
<organism evidence="10 11">
    <name type="scientific">Periconia macrospinosa</name>
    <dbReference type="NCBI Taxonomy" id="97972"/>
    <lineage>
        <taxon>Eukaryota</taxon>
        <taxon>Fungi</taxon>
        <taxon>Dikarya</taxon>
        <taxon>Ascomycota</taxon>
        <taxon>Pezizomycotina</taxon>
        <taxon>Dothideomycetes</taxon>
        <taxon>Pleosporomycetidae</taxon>
        <taxon>Pleosporales</taxon>
        <taxon>Massarineae</taxon>
        <taxon>Periconiaceae</taxon>
        <taxon>Periconia</taxon>
    </lineage>
</organism>
<feature type="transmembrane region" description="Helical" evidence="9">
    <location>
        <begin position="182"/>
        <end position="203"/>
    </location>
</feature>
<dbReference type="FunFam" id="1.20.1250.20:FF:000085">
    <property type="entry name" value="MFS peptide transporter Ptr2"/>
    <property type="match status" value="1"/>
</dbReference>
<name>A0A2V1DYB6_9PLEO</name>
<feature type="compositionally biased region" description="Basic and acidic residues" evidence="8">
    <location>
        <begin position="591"/>
        <end position="602"/>
    </location>
</feature>
<dbReference type="PANTHER" id="PTHR11654">
    <property type="entry name" value="OLIGOPEPTIDE TRANSPORTER-RELATED"/>
    <property type="match status" value="1"/>
</dbReference>
<keyword evidence="11" id="KW-1185">Reference proteome</keyword>
<evidence type="ECO:0000256" key="5">
    <source>
        <dbReference type="ARBA" id="ARBA00022989"/>
    </source>
</evidence>
<evidence type="ECO:0000256" key="7">
    <source>
        <dbReference type="RuleBase" id="RU003755"/>
    </source>
</evidence>
<evidence type="ECO:0000256" key="2">
    <source>
        <dbReference type="ARBA" id="ARBA00005982"/>
    </source>
</evidence>
<feature type="transmembrane region" description="Helical" evidence="9">
    <location>
        <begin position="514"/>
        <end position="535"/>
    </location>
</feature>
<keyword evidence="3 7" id="KW-0813">Transport</keyword>
<dbReference type="AlphaFoldDB" id="A0A2V1DYB6"/>
<dbReference type="PROSITE" id="PS01022">
    <property type="entry name" value="PTR2_1"/>
    <property type="match status" value="1"/>
</dbReference>
<sequence length="602" mass="66301">MSVGWNTSAREDRGAYMSVAQVEDGNAEHDFVNDDFLKNTEDGFDIKLTAPDGEIPTLTELATLPKVSDSLPWGAFLVAIVELCERFAYYGLSGPFQNYMANKYHDPNGLPGALGLAQSGATASSNAFQLWCYVTPILGAVIADQYLGKYRTIMYFSIIYMVGILILFATSLPISIERGGALPGLIAAMIIIGIGTGGIKANVSPLIAEQVRSTKPFIKHLAKGRRVIVDPEATVQRIYMMFYMCINLGSISAIATTMLELHVGFWSAYLLTFIMFCVGFLVLVNGKNKYVIKPPQGGVINNCFRALWIASQNRFDLDQAKPSFQARASSVNVLPWDDKFIDELKTSLVACKICLFFPVYWVTYSQMMNNFVSQAGTMQLHGLPNDILPNIDPITIIIMIPVLDRFVYPFMRTRLKIPFRPIARMTCGFLIAASGMAYAAVLQSRIYASGPCFQRPSHCEAGKIGEDKYRPNEIHVAWQTPAYILIAISEILASVTGLELAYSKAPQGMKSFIMSLYLLTSAVGSALGILIAPFAKDPHLVWLYAGLACAAGFAGFFFYWTFKDTEEVQPRPIATIDDIELSRRGSQGDGDDTHLHGGESPR</sequence>
<dbReference type="EMBL" id="KZ805346">
    <property type="protein sequence ID" value="PVI02205.1"/>
    <property type="molecule type" value="Genomic_DNA"/>
</dbReference>
<evidence type="ECO:0000256" key="3">
    <source>
        <dbReference type="ARBA" id="ARBA00022448"/>
    </source>
</evidence>
<dbReference type="InterPro" id="IPR018456">
    <property type="entry name" value="PTR2_symporter_CS"/>
</dbReference>
<keyword evidence="6 9" id="KW-0472">Membrane</keyword>
<evidence type="ECO:0000256" key="8">
    <source>
        <dbReference type="SAM" id="MobiDB-lite"/>
    </source>
</evidence>
<keyword evidence="4 7" id="KW-0812">Transmembrane</keyword>
<reference evidence="10 11" key="1">
    <citation type="journal article" date="2018" name="Sci. Rep.">
        <title>Comparative genomics provides insights into the lifestyle and reveals functional heterogeneity of dark septate endophytic fungi.</title>
        <authorList>
            <person name="Knapp D.G."/>
            <person name="Nemeth J.B."/>
            <person name="Barry K."/>
            <person name="Hainaut M."/>
            <person name="Henrissat B."/>
            <person name="Johnson J."/>
            <person name="Kuo A."/>
            <person name="Lim J.H.P."/>
            <person name="Lipzen A."/>
            <person name="Nolan M."/>
            <person name="Ohm R.A."/>
            <person name="Tamas L."/>
            <person name="Grigoriev I.V."/>
            <person name="Spatafora J.W."/>
            <person name="Nagy L.G."/>
            <person name="Kovacs G.M."/>
        </authorList>
    </citation>
    <scope>NUCLEOTIDE SEQUENCE [LARGE SCALE GENOMIC DNA]</scope>
    <source>
        <strain evidence="10 11">DSE2036</strain>
    </source>
</reference>
<dbReference type="GO" id="GO:0071916">
    <property type="term" value="F:dipeptide transmembrane transporter activity"/>
    <property type="evidence" value="ECO:0007669"/>
    <property type="project" value="UniProtKB-ARBA"/>
</dbReference>
<comment type="similarity">
    <text evidence="2 7">Belongs to the major facilitator superfamily. Proton-dependent oligopeptide transporter (POT/PTR) (TC 2.A.17) family.</text>
</comment>
<feature type="transmembrane region" description="Helical" evidence="9">
    <location>
        <begin position="153"/>
        <end position="176"/>
    </location>
</feature>
<feature type="transmembrane region" description="Helical" evidence="9">
    <location>
        <begin position="238"/>
        <end position="259"/>
    </location>
</feature>